<keyword evidence="2" id="KW-1185">Reference proteome</keyword>
<dbReference type="AlphaFoldDB" id="A0A4Z0WAM9"/>
<sequence length="174" mass="19158">MTASLVAAILILSAVGSLLWAQPSKSDRRRASMRQQAMQAGFSVTTVSVPDTSERGRIDGQTRLLTAYKKRVRGSTRPSLPELTVVRSTGESGMGLPYGWVWKDPTFRLRGAEQQRLSAALQALPDWVDCLVVLPDGVALCIEERDADNRIQALQRVFAETLQDLYEVISSNPV</sequence>
<comment type="caution">
    <text evidence="1">The sequence shown here is derived from an EMBL/GenBank/DDBJ whole genome shotgun (WGS) entry which is preliminary data.</text>
</comment>
<protein>
    <submittedName>
        <fullName evidence="1">Uncharacterized protein</fullName>
    </submittedName>
</protein>
<organism evidence="1 2">
    <name type="scientific">Natronospirillum operosum</name>
    <dbReference type="NCBI Taxonomy" id="2759953"/>
    <lineage>
        <taxon>Bacteria</taxon>
        <taxon>Pseudomonadati</taxon>
        <taxon>Pseudomonadota</taxon>
        <taxon>Gammaproteobacteria</taxon>
        <taxon>Oceanospirillales</taxon>
        <taxon>Natronospirillaceae</taxon>
        <taxon>Natronospirillum</taxon>
    </lineage>
</organism>
<reference evidence="1 2" key="1">
    <citation type="submission" date="2019-04" db="EMBL/GenBank/DDBJ databases">
        <title>Natronospirillum operosus gen. nov., sp. nov., a haloalkaliphilic satellite isolated from decaying biomass of laboratory culture of cyanobacterium Geitlerinema sp. and proposal of Natronospirillaceae fam. nov. and Saccharospirillaceae fam. nov.</title>
        <authorList>
            <person name="Kevbrin V."/>
            <person name="Boltyanskaya Y."/>
            <person name="Koziaeva V."/>
            <person name="Grouzdev D.S."/>
            <person name="Park M."/>
            <person name="Cho J."/>
        </authorList>
    </citation>
    <scope>NUCLEOTIDE SEQUENCE [LARGE SCALE GENOMIC DNA]</scope>
    <source>
        <strain evidence="1 2">G-116</strain>
    </source>
</reference>
<proteinExistence type="predicted"/>
<dbReference type="Proteomes" id="UP000297475">
    <property type="component" value="Unassembled WGS sequence"/>
</dbReference>
<evidence type="ECO:0000313" key="2">
    <source>
        <dbReference type="Proteomes" id="UP000297475"/>
    </source>
</evidence>
<dbReference type="EMBL" id="SRMF01000001">
    <property type="protein sequence ID" value="TGG95709.1"/>
    <property type="molecule type" value="Genomic_DNA"/>
</dbReference>
<name>A0A4Z0WAM9_9GAMM</name>
<dbReference type="OrthoDB" id="5735634at2"/>
<dbReference type="RefSeq" id="WP_135481596.1">
    <property type="nucleotide sequence ID" value="NZ_SRMF01000001.1"/>
</dbReference>
<evidence type="ECO:0000313" key="1">
    <source>
        <dbReference type="EMBL" id="TGG95709.1"/>
    </source>
</evidence>
<accession>A0A4Z0WAM9</accession>
<gene>
    <name evidence="1" type="ORF">E4656_04670</name>
</gene>